<keyword evidence="4 7" id="KW-0812">Transmembrane</keyword>
<feature type="transmembrane region" description="Helical" evidence="7">
    <location>
        <begin position="298"/>
        <end position="317"/>
    </location>
</feature>
<dbReference type="EMBL" id="CP012332">
    <property type="protein sequence ID" value="AKU93119.1"/>
    <property type="molecule type" value="Genomic_DNA"/>
</dbReference>
<keyword evidence="5 7" id="KW-1133">Transmembrane helix</keyword>
<dbReference type="PANTHER" id="PTHR23513">
    <property type="entry name" value="INTEGRAL MEMBRANE EFFLUX PROTEIN-RELATED"/>
    <property type="match status" value="1"/>
</dbReference>
<dbReference type="Pfam" id="PF05977">
    <property type="entry name" value="MFS_3"/>
    <property type="match status" value="1"/>
</dbReference>
<feature type="transmembrane region" description="Helical" evidence="7">
    <location>
        <begin position="93"/>
        <end position="120"/>
    </location>
</feature>
<gene>
    <name evidence="9" type="ORF">AKJ08_3506</name>
</gene>
<evidence type="ECO:0000256" key="3">
    <source>
        <dbReference type="ARBA" id="ARBA00022475"/>
    </source>
</evidence>
<dbReference type="STRING" id="1391653.AKJ08_3506"/>
<evidence type="ECO:0000256" key="1">
    <source>
        <dbReference type="ARBA" id="ARBA00004651"/>
    </source>
</evidence>
<evidence type="ECO:0000313" key="10">
    <source>
        <dbReference type="Proteomes" id="UP000055590"/>
    </source>
</evidence>
<evidence type="ECO:0000256" key="5">
    <source>
        <dbReference type="ARBA" id="ARBA00022989"/>
    </source>
</evidence>
<feature type="transmembrane region" description="Helical" evidence="7">
    <location>
        <begin position="177"/>
        <end position="205"/>
    </location>
</feature>
<dbReference type="GO" id="GO:0005886">
    <property type="term" value="C:plasma membrane"/>
    <property type="evidence" value="ECO:0007669"/>
    <property type="project" value="UniProtKB-SubCell"/>
</dbReference>
<name>A0A0K1PJ39_9BACT</name>
<protein>
    <submittedName>
        <fullName evidence="9">Transporter, putative</fullName>
    </submittedName>
</protein>
<evidence type="ECO:0000259" key="8">
    <source>
        <dbReference type="PROSITE" id="PS50850"/>
    </source>
</evidence>
<feature type="domain" description="Major facilitator superfamily (MFS) profile" evidence="8">
    <location>
        <begin position="25"/>
        <end position="412"/>
    </location>
</feature>
<evidence type="ECO:0000256" key="4">
    <source>
        <dbReference type="ARBA" id="ARBA00022692"/>
    </source>
</evidence>
<dbReference type="PANTHER" id="PTHR23513:SF11">
    <property type="entry name" value="STAPHYLOFERRIN A TRANSPORTER"/>
    <property type="match status" value="1"/>
</dbReference>
<dbReference type="AlphaFoldDB" id="A0A0K1PJ39"/>
<dbReference type="Proteomes" id="UP000055590">
    <property type="component" value="Chromosome"/>
</dbReference>
<evidence type="ECO:0000256" key="7">
    <source>
        <dbReference type="SAM" id="Phobius"/>
    </source>
</evidence>
<feature type="transmembrane region" description="Helical" evidence="7">
    <location>
        <begin position="387"/>
        <end position="409"/>
    </location>
</feature>
<dbReference type="PATRIC" id="fig|1391653.3.peg.3661"/>
<proteinExistence type="predicted"/>
<organism evidence="9 10">
    <name type="scientific">Vulgatibacter incomptus</name>
    <dbReference type="NCBI Taxonomy" id="1391653"/>
    <lineage>
        <taxon>Bacteria</taxon>
        <taxon>Pseudomonadati</taxon>
        <taxon>Myxococcota</taxon>
        <taxon>Myxococcia</taxon>
        <taxon>Myxococcales</taxon>
        <taxon>Cystobacterineae</taxon>
        <taxon>Vulgatibacteraceae</taxon>
        <taxon>Vulgatibacter</taxon>
    </lineage>
</organism>
<reference evidence="9 10" key="1">
    <citation type="submission" date="2015-08" db="EMBL/GenBank/DDBJ databases">
        <authorList>
            <person name="Babu N.S."/>
            <person name="Beckwith C.J."/>
            <person name="Beseler K.G."/>
            <person name="Brison A."/>
            <person name="Carone J.V."/>
            <person name="Caskin T.P."/>
            <person name="Diamond M."/>
            <person name="Durham M.E."/>
            <person name="Foxe J.M."/>
            <person name="Go M."/>
            <person name="Henderson B.A."/>
            <person name="Jones I.B."/>
            <person name="McGettigan J.A."/>
            <person name="Micheletti S.J."/>
            <person name="Nasrallah M.E."/>
            <person name="Ortiz D."/>
            <person name="Piller C.R."/>
            <person name="Privatt S.R."/>
            <person name="Schneider S.L."/>
            <person name="Sharp S."/>
            <person name="Smith T.C."/>
            <person name="Stanton J.D."/>
            <person name="Ullery H.E."/>
            <person name="Wilson R.J."/>
            <person name="Serrano M.G."/>
            <person name="Buck G."/>
            <person name="Lee V."/>
            <person name="Wang Y."/>
            <person name="Carvalho R."/>
            <person name="Voegtly L."/>
            <person name="Shi R."/>
            <person name="Duckworth R."/>
            <person name="Johnson A."/>
            <person name="Loviza R."/>
            <person name="Walstead R."/>
            <person name="Shah Z."/>
            <person name="Kiflezghi M."/>
            <person name="Wade K."/>
            <person name="Ball S.L."/>
            <person name="Bradley K.W."/>
            <person name="Asai D.J."/>
            <person name="Bowman C.A."/>
            <person name="Russell D.A."/>
            <person name="Pope W.H."/>
            <person name="Jacobs-Sera D."/>
            <person name="Hendrix R.W."/>
            <person name="Hatfull G.F."/>
        </authorList>
    </citation>
    <scope>NUCLEOTIDE SEQUENCE [LARGE SCALE GENOMIC DNA]</scope>
    <source>
        <strain evidence="9 10">DSM 27710</strain>
    </source>
</reference>
<keyword evidence="3" id="KW-1003">Cell membrane</keyword>
<evidence type="ECO:0000256" key="6">
    <source>
        <dbReference type="ARBA" id="ARBA00023136"/>
    </source>
</evidence>
<feature type="transmembrane region" description="Helical" evidence="7">
    <location>
        <begin position="62"/>
        <end position="81"/>
    </location>
</feature>
<dbReference type="PROSITE" id="PS50850">
    <property type="entry name" value="MFS"/>
    <property type="match status" value="1"/>
</dbReference>
<keyword evidence="2" id="KW-0813">Transport</keyword>
<feature type="transmembrane region" description="Helical" evidence="7">
    <location>
        <begin position="238"/>
        <end position="260"/>
    </location>
</feature>
<dbReference type="GO" id="GO:0022857">
    <property type="term" value="F:transmembrane transporter activity"/>
    <property type="evidence" value="ECO:0007669"/>
    <property type="project" value="InterPro"/>
</dbReference>
<dbReference type="RefSeq" id="WP_240475391.1">
    <property type="nucleotide sequence ID" value="NZ_CP012332.1"/>
</dbReference>
<feature type="transmembrane region" description="Helical" evidence="7">
    <location>
        <begin position="272"/>
        <end position="291"/>
    </location>
</feature>
<feature type="transmembrane region" description="Helical" evidence="7">
    <location>
        <begin position="323"/>
        <end position="346"/>
    </location>
</feature>
<sequence>MSDDLEGRPLRRRMAGTFRSLKGYNYRMWAAGALVSNVGTWMQRTAQDWIVLTHLTNNNATAVGVVMALQFGPPLLLLPLTGAAADRFDLRKLLFATQAALGALALGLGVLTLTGVVQLWHVYVFAFLLGCVTAFDAPARHTFVSELVEEADVSNAVALNSTSFNAARMIGPASAGILIAAVGSGWVFLLNAVSFVAVLGSLSLIRTGELRRKDRSTSSGGSFVDGLRYLRGRPDLQVILAMLFLIGTFALNFPIFISAMAVSVFREGSGEYGLLTSTMAVGSVAGALLAAGREKPRLALLLTGAAILGFGLALAAVMPNSVLFGLALVAVGVSAQTFTTTANSAVQLGADPQMRGRVVAIYLAILMGGTPLGAPIVGWVADTFGPRWSLATGAASALGAAILGVHYLVRYRGLRPGVVLRQFFHGRPPGTTGTDVDQRAR</sequence>
<keyword evidence="6 7" id="KW-0472">Membrane</keyword>
<evidence type="ECO:0000256" key="2">
    <source>
        <dbReference type="ARBA" id="ARBA00022448"/>
    </source>
</evidence>
<dbReference type="Gene3D" id="1.20.1250.20">
    <property type="entry name" value="MFS general substrate transporter like domains"/>
    <property type="match status" value="1"/>
</dbReference>
<dbReference type="InterPro" id="IPR036259">
    <property type="entry name" value="MFS_trans_sf"/>
</dbReference>
<dbReference type="KEGG" id="vin:AKJ08_3506"/>
<dbReference type="CDD" id="cd06173">
    <property type="entry name" value="MFS_MefA_like"/>
    <property type="match status" value="1"/>
</dbReference>
<accession>A0A0K1PJ39</accession>
<evidence type="ECO:0000313" key="9">
    <source>
        <dbReference type="EMBL" id="AKU93119.1"/>
    </source>
</evidence>
<dbReference type="SUPFAM" id="SSF103473">
    <property type="entry name" value="MFS general substrate transporter"/>
    <property type="match status" value="1"/>
</dbReference>
<keyword evidence="10" id="KW-1185">Reference proteome</keyword>
<dbReference type="InterPro" id="IPR020846">
    <property type="entry name" value="MFS_dom"/>
</dbReference>
<comment type="subcellular location">
    <subcellularLocation>
        <location evidence="1">Cell membrane</location>
        <topology evidence="1">Multi-pass membrane protein</topology>
    </subcellularLocation>
</comment>
<dbReference type="InterPro" id="IPR010290">
    <property type="entry name" value="TM_effector"/>
</dbReference>
<feature type="transmembrane region" description="Helical" evidence="7">
    <location>
        <begin position="358"/>
        <end position="381"/>
    </location>
</feature>